<dbReference type="EMBL" id="LT899436">
    <property type="protein sequence ID" value="SNR14175.1"/>
    <property type="molecule type" value="Genomic_DNA"/>
</dbReference>
<evidence type="ECO:0000313" key="2">
    <source>
        <dbReference type="Proteomes" id="UP000215214"/>
    </source>
</evidence>
<sequence length="246" mass="29097">MKTEKIARPERIEIFTSAQLTIPSKNFEENPEVMEMSVLIEIARIEDEDNVNPHKILYEVRNELNALNQNIIDDLINQYEFLSCRISKLSRLSETINKQLESIYNFYLKKNEIAEIVERNSKCKELKKYLLNGNLTFNQLRNILSCIIKTDKIFHQINELNNSEKRKSFTKKLHNYIYDRDCYTHGFLSFLFPNFTPVLEVKPPNEKSHHIVISEKVIIDNMKLHKELRKILEKISLISQGLEIKQ</sequence>
<dbReference type="OrthoDB" id="9854772at2"/>
<dbReference type="RefSeq" id="WP_095069037.1">
    <property type="nucleotide sequence ID" value="NZ_LT899436.1"/>
</dbReference>
<dbReference type="KEGG" id="tje:TJEJU_0377"/>
<evidence type="ECO:0000313" key="1">
    <source>
        <dbReference type="EMBL" id="SNR14175.1"/>
    </source>
</evidence>
<dbReference type="AlphaFoldDB" id="A0A238U566"/>
<name>A0A238U566_9FLAO</name>
<proteinExistence type="predicted"/>
<organism evidence="1 2">
    <name type="scientific">Tenacibaculum jejuense</name>
    <dbReference type="NCBI Taxonomy" id="584609"/>
    <lineage>
        <taxon>Bacteria</taxon>
        <taxon>Pseudomonadati</taxon>
        <taxon>Bacteroidota</taxon>
        <taxon>Flavobacteriia</taxon>
        <taxon>Flavobacteriales</taxon>
        <taxon>Flavobacteriaceae</taxon>
        <taxon>Tenacibaculum</taxon>
    </lineage>
</organism>
<reference evidence="1 2" key="1">
    <citation type="submission" date="2017-07" db="EMBL/GenBank/DDBJ databases">
        <authorList>
            <person name="Sun Z.S."/>
            <person name="Albrecht U."/>
            <person name="Echele G."/>
            <person name="Lee C.C."/>
        </authorList>
    </citation>
    <scope>NUCLEOTIDE SEQUENCE [LARGE SCALE GENOMIC DNA]</scope>
    <source>
        <strain evidence="2">type strain: KCTC 22618</strain>
    </source>
</reference>
<protein>
    <submittedName>
        <fullName evidence="1">Uncharacterized protein</fullName>
    </submittedName>
</protein>
<gene>
    <name evidence="1" type="ORF">TJEJU_0377</name>
</gene>
<keyword evidence="2" id="KW-1185">Reference proteome</keyword>
<accession>A0A238U566</accession>
<dbReference type="Proteomes" id="UP000215214">
    <property type="component" value="Chromosome TJEJU"/>
</dbReference>